<proteinExistence type="predicted"/>
<keyword evidence="2" id="KW-1185">Reference proteome</keyword>
<evidence type="ECO:0000313" key="1">
    <source>
        <dbReference type="EMBL" id="PLR34777.1"/>
    </source>
</evidence>
<evidence type="ECO:0000313" key="2">
    <source>
        <dbReference type="Proteomes" id="UP000234503"/>
    </source>
</evidence>
<dbReference type="Proteomes" id="UP000234503">
    <property type="component" value="Unassembled WGS sequence"/>
</dbReference>
<dbReference type="OrthoDB" id="6633557at2"/>
<dbReference type="EMBL" id="PJZH01000010">
    <property type="protein sequence ID" value="PLR34777.1"/>
    <property type="molecule type" value="Genomic_DNA"/>
</dbReference>
<protein>
    <submittedName>
        <fullName evidence="1">Uncharacterized protein</fullName>
    </submittedName>
</protein>
<accession>A0A2N5E2I5</accession>
<name>A0A2N5E2I5_9GAMM</name>
<comment type="caution">
    <text evidence="1">The sequence shown here is derived from an EMBL/GenBank/DDBJ whole genome shotgun (WGS) entry which is preliminary data.</text>
</comment>
<reference evidence="1 2" key="1">
    <citation type="submission" date="2017-12" db="EMBL/GenBank/DDBJ databases">
        <title>Characterization of six clinical isolates of Enterochimera gen. nov., a novel genus of the Yersiniaciae family and the three species Enterochimera arupensis sp. nov., Enterochimera coloradensis sp. nov, and Enterochimera californica sp. nov.</title>
        <authorList>
            <person name="Rossi A."/>
            <person name="Fisher M."/>
        </authorList>
    </citation>
    <scope>NUCLEOTIDE SEQUENCE [LARGE SCALE GENOMIC DNA]</scope>
    <source>
        <strain evidence="2">2016-Iso4</strain>
    </source>
</reference>
<gene>
    <name evidence="1" type="ORF">CYR32_11475</name>
</gene>
<sequence length="291" mass="34484">MRDVGVDFFDDFYLQVCAAIEDKSSELERKLESDKKESNQNILRTYRQSARDKIEDFKTIEIAQKNGQPILDMDNSDNIRYSKEFINVGGIMVERPFLYKKTYAEVRAENRKRIVGGKLTGLASLYVENCEHLSLSMAYEDFYWAQFQFESGDKKGSCSLLLDAFYYIDNYMTRSEDRASSDYHRLMISFDRACKKNNSSIGGKNKLTDLEYMKELLVTILRDITPREGWRTKRQVYENLIPYLCEEDKKVNPARWEYDTGNREETIRGRLVKWFSCEFKEMLEEFMFKRK</sequence>
<dbReference type="AlphaFoldDB" id="A0A2N5E2I5"/>
<organism evidence="1 2">
    <name type="scientific">Chimaeribacter coloradensis</name>
    <dbReference type="NCBI Taxonomy" id="2060068"/>
    <lineage>
        <taxon>Bacteria</taxon>
        <taxon>Pseudomonadati</taxon>
        <taxon>Pseudomonadota</taxon>
        <taxon>Gammaproteobacteria</taxon>
        <taxon>Enterobacterales</taxon>
        <taxon>Yersiniaceae</taxon>
        <taxon>Chimaeribacter</taxon>
    </lineage>
</organism>